<keyword evidence="11" id="KW-1071">Ligand-gated ion channel</keyword>
<reference evidence="16 17" key="1">
    <citation type="submission" date="2023-03" db="EMBL/GenBank/DDBJ databases">
        <title>High-quality genome of Scylla paramamosain provides insights in environmental adaptation.</title>
        <authorList>
            <person name="Zhang L."/>
        </authorList>
    </citation>
    <scope>NUCLEOTIDE SEQUENCE [LARGE SCALE GENOMIC DNA]</scope>
    <source>
        <strain evidence="16">LZ_2023a</strain>
        <tissue evidence="16">Muscle</tissue>
    </source>
</reference>
<keyword evidence="4" id="KW-1003">Cell membrane</keyword>
<keyword evidence="12" id="KW-0407">Ion channel</keyword>
<dbReference type="Gene3D" id="1.10.287.70">
    <property type="match status" value="1"/>
</dbReference>
<comment type="similarity">
    <text evidence="2">Belongs to the glutamate-gated ion channel (TC 1.A.10.1) family.</text>
</comment>
<evidence type="ECO:0000256" key="12">
    <source>
        <dbReference type="ARBA" id="ARBA00023303"/>
    </source>
</evidence>
<dbReference type="EMBL" id="JARAKH010000047">
    <property type="protein sequence ID" value="KAK8377313.1"/>
    <property type="molecule type" value="Genomic_DNA"/>
</dbReference>
<feature type="domain" description="Ionotropic glutamate receptor C-terminal" evidence="14">
    <location>
        <begin position="223"/>
        <end position="502"/>
    </location>
</feature>
<keyword evidence="9" id="KW-0675">Receptor</keyword>
<dbReference type="InterPro" id="IPR001320">
    <property type="entry name" value="Iontro_rcpt_C"/>
</dbReference>
<evidence type="ECO:0000259" key="14">
    <source>
        <dbReference type="Pfam" id="PF00060"/>
    </source>
</evidence>
<accession>A0AAW0SQA5</accession>
<organism evidence="16 17">
    <name type="scientific">Scylla paramamosain</name>
    <name type="common">Mud crab</name>
    <dbReference type="NCBI Taxonomy" id="85552"/>
    <lineage>
        <taxon>Eukaryota</taxon>
        <taxon>Metazoa</taxon>
        <taxon>Ecdysozoa</taxon>
        <taxon>Arthropoda</taxon>
        <taxon>Crustacea</taxon>
        <taxon>Multicrustacea</taxon>
        <taxon>Malacostraca</taxon>
        <taxon>Eumalacostraca</taxon>
        <taxon>Eucarida</taxon>
        <taxon>Decapoda</taxon>
        <taxon>Pleocyemata</taxon>
        <taxon>Brachyura</taxon>
        <taxon>Eubrachyura</taxon>
        <taxon>Portunoidea</taxon>
        <taxon>Portunidae</taxon>
        <taxon>Portuninae</taxon>
        <taxon>Scylla</taxon>
    </lineage>
</organism>
<keyword evidence="10" id="KW-0325">Glycoprotein</keyword>
<evidence type="ECO:0000256" key="8">
    <source>
        <dbReference type="ARBA" id="ARBA00023136"/>
    </source>
</evidence>
<evidence type="ECO:0000256" key="1">
    <source>
        <dbReference type="ARBA" id="ARBA00004651"/>
    </source>
</evidence>
<dbReference type="Gene3D" id="3.40.190.10">
    <property type="entry name" value="Periplasmic binding protein-like II"/>
    <property type="match status" value="1"/>
</dbReference>
<keyword evidence="8 13" id="KW-0472">Membrane</keyword>
<sequence>MVTRVGAAALGVGEVVHPGGGWEEDVAKAASQVVKRYLAGCHLVLAAPRPSRALPHLISLAGTPSCSTEAPKKKSSRGMMECRTFGARCGGPARPRVAPFLLDHTACGTDTAARLVSWSGLWLQPRTRVVLIGSGEDVNELFQHSALRNSLHVLYITRGNWTGVVGTLQHEMADFSMDLTVTPQRAEVVEYSRAYIDESLVILSSKPKPLPEYLSVVRPLEGEVWGAIVMCVMIWGSVLWVMERLSHWISGRRYLSFTSSIFYGWGLLLEDHPFEPPPSPASQMLVGWWLLVYLILSTAYRSSLISHLVVESKSSVVNSMEELAERGVTQGWVWGVPGSPMTGVFRPFFASSSNQAILKIYELIKIIEKEEGMMRVLEGNFAYIDNYYFIKTLVSTYYTDRTGYTPVHISTTRYPLFGGNAWAFRKGAPFRARINNGIQRFLDAGLVALWMDEVIINHVRKERQALQERGDGPQLALVKPSDNQVVLGLSHLQGTFYTLILGHTLASLSFFAEIILRRR</sequence>
<evidence type="ECO:0000256" key="5">
    <source>
        <dbReference type="ARBA" id="ARBA00022692"/>
    </source>
</evidence>
<evidence type="ECO:0000313" key="17">
    <source>
        <dbReference type="Proteomes" id="UP001487740"/>
    </source>
</evidence>
<feature type="transmembrane region" description="Helical" evidence="13">
    <location>
        <begin position="496"/>
        <end position="516"/>
    </location>
</feature>
<keyword evidence="5 13" id="KW-0812">Transmembrane</keyword>
<dbReference type="PANTHER" id="PTHR42643">
    <property type="entry name" value="IONOTROPIC RECEPTOR 20A-RELATED"/>
    <property type="match status" value="1"/>
</dbReference>
<protein>
    <submittedName>
        <fullName evidence="16">Uncharacterized protein</fullName>
    </submittedName>
</protein>
<dbReference type="PANTHER" id="PTHR42643:SF24">
    <property type="entry name" value="IONOTROPIC RECEPTOR 60A"/>
    <property type="match status" value="1"/>
</dbReference>
<keyword evidence="17" id="KW-1185">Reference proteome</keyword>
<gene>
    <name evidence="16" type="ORF">O3P69_013741</name>
</gene>
<evidence type="ECO:0000313" key="16">
    <source>
        <dbReference type="EMBL" id="KAK8377313.1"/>
    </source>
</evidence>
<name>A0AAW0SQA5_SCYPA</name>
<evidence type="ECO:0000256" key="11">
    <source>
        <dbReference type="ARBA" id="ARBA00023286"/>
    </source>
</evidence>
<comment type="subcellular location">
    <subcellularLocation>
        <location evidence="1">Cell membrane</location>
        <topology evidence="1">Multi-pass membrane protein</topology>
    </subcellularLocation>
</comment>
<evidence type="ECO:0000256" key="9">
    <source>
        <dbReference type="ARBA" id="ARBA00023170"/>
    </source>
</evidence>
<dbReference type="SUPFAM" id="SSF53850">
    <property type="entry name" value="Periplasmic binding protein-like II"/>
    <property type="match status" value="1"/>
</dbReference>
<evidence type="ECO:0000259" key="15">
    <source>
        <dbReference type="Pfam" id="PF10613"/>
    </source>
</evidence>
<dbReference type="GO" id="GO:0050906">
    <property type="term" value="P:detection of stimulus involved in sensory perception"/>
    <property type="evidence" value="ECO:0007669"/>
    <property type="project" value="UniProtKB-ARBA"/>
</dbReference>
<evidence type="ECO:0000256" key="4">
    <source>
        <dbReference type="ARBA" id="ARBA00022475"/>
    </source>
</evidence>
<dbReference type="Proteomes" id="UP001487740">
    <property type="component" value="Unassembled WGS sequence"/>
</dbReference>
<feature type="domain" description="Ionotropic glutamate receptor L-glutamate and glycine-binding" evidence="15">
    <location>
        <begin position="159"/>
        <end position="207"/>
    </location>
</feature>
<dbReference type="AlphaFoldDB" id="A0AAW0SQA5"/>
<comment type="caution">
    <text evidence="16">The sequence shown here is derived from an EMBL/GenBank/DDBJ whole genome shotgun (WGS) entry which is preliminary data.</text>
</comment>
<dbReference type="GO" id="GO:0005886">
    <property type="term" value="C:plasma membrane"/>
    <property type="evidence" value="ECO:0007669"/>
    <property type="project" value="UniProtKB-SubCell"/>
</dbReference>
<evidence type="ECO:0000256" key="6">
    <source>
        <dbReference type="ARBA" id="ARBA00022989"/>
    </source>
</evidence>
<proteinExistence type="inferred from homology"/>
<dbReference type="Pfam" id="PF00060">
    <property type="entry name" value="Lig_chan"/>
    <property type="match status" value="1"/>
</dbReference>
<evidence type="ECO:0000256" key="10">
    <source>
        <dbReference type="ARBA" id="ARBA00023180"/>
    </source>
</evidence>
<keyword evidence="6 13" id="KW-1133">Transmembrane helix</keyword>
<evidence type="ECO:0000256" key="3">
    <source>
        <dbReference type="ARBA" id="ARBA00022448"/>
    </source>
</evidence>
<dbReference type="InterPro" id="IPR052192">
    <property type="entry name" value="Insect_Ionotropic_Sensory_Rcpt"/>
</dbReference>
<keyword evidence="3" id="KW-0813">Transport</keyword>
<evidence type="ECO:0000256" key="2">
    <source>
        <dbReference type="ARBA" id="ARBA00008685"/>
    </source>
</evidence>
<dbReference type="GO" id="GO:0015276">
    <property type="term" value="F:ligand-gated monoatomic ion channel activity"/>
    <property type="evidence" value="ECO:0007669"/>
    <property type="project" value="InterPro"/>
</dbReference>
<keyword evidence="7" id="KW-0406">Ion transport</keyword>
<dbReference type="InterPro" id="IPR019594">
    <property type="entry name" value="Glu/Gly-bd"/>
</dbReference>
<dbReference type="Pfam" id="PF10613">
    <property type="entry name" value="Lig_chan-Glu_bd"/>
    <property type="match status" value="1"/>
</dbReference>
<evidence type="ECO:0000256" key="13">
    <source>
        <dbReference type="SAM" id="Phobius"/>
    </source>
</evidence>
<evidence type="ECO:0000256" key="7">
    <source>
        <dbReference type="ARBA" id="ARBA00023065"/>
    </source>
</evidence>